<reference evidence="2 3" key="1">
    <citation type="journal article" date="2020" name="ISME J.">
        <title>Parallel Reductive Genome Evolution in Desulfovibrio Ectosymbionts Independently Acquired by Trichonympha Protists in the Termite Gut.</title>
        <authorList>
            <person name="Takeuchi M."/>
            <person name="Kuwahara H."/>
            <person name="Murakami T."/>
            <person name="Takahashi K."/>
            <person name="Kajitani R."/>
            <person name="Toyoda A."/>
            <person name="Itoh T."/>
            <person name="Ohkuma M."/>
            <person name="Hongoh Y."/>
        </authorList>
    </citation>
    <scope>NUCLEOTIDE SEQUENCE [LARGE SCALE GENOMIC DNA]</scope>
    <source>
        <strain evidence="2">ZnDsv-02</strain>
    </source>
</reference>
<dbReference type="SMART" id="SM01058">
    <property type="entry name" value="CarD_TRCF"/>
    <property type="match status" value="1"/>
</dbReference>
<protein>
    <submittedName>
        <fullName evidence="2">Putative rRNA transcriptional regulator CarD</fullName>
    </submittedName>
</protein>
<sequence>MFTPNELVVYPVQGIGKIERIDNQIIGNLLCKCYIVRIKANNITLMVPVKNAVKIGMRPLVSQEKANTILNLLKISSNEIICTGQNWNRRFREYSERIKSADIDAVTNVLRELLLISRTKDLSFGERRLLDHAMELVTGEISEVLRLSAAVLREELLLAYSLDSLQKHSVAQLIGKQKNELCPVISG</sequence>
<dbReference type="Gene3D" id="1.20.58.1290">
    <property type="entry name" value="CarD-like, C-terminal domain"/>
    <property type="match status" value="1"/>
</dbReference>
<dbReference type="SUPFAM" id="SSF141259">
    <property type="entry name" value="CarD-like"/>
    <property type="match status" value="1"/>
</dbReference>
<dbReference type="Pfam" id="PF02559">
    <property type="entry name" value="CarD_TRCF_RID"/>
    <property type="match status" value="1"/>
</dbReference>
<evidence type="ECO:0000259" key="1">
    <source>
        <dbReference type="SMART" id="SM01058"/>
    </source>
</evidence>
<dbReference type="InterPro" id="IPR036101">
    <property type="entry name" value="CarD-like/TRCF_RID_sf"/>
</dbReference>
<dbReference type="AlphaFoldDB" id="A0A6L2R578"/>
<dbReference type="PANTHER" id="PTHR38447">
    <property type="entry name" value="TRANSCRIPTION FACTOR YDEB-RELATED"/>
    <property type="match status" value="1"/>
</dbReference>
<proteinExistence type="predicted"/>
<comment type="caution">
    <text evidence="2">The sequence shown here is derived from an EMBL/GenBank/DDBJ whole genome shotgun (WGS) entry which is preliminary data.</text>
</comment>
<dbReference type="GO" id="GO:0009303">
    <property type="term" value="P:rRNA transcription"/>
    <property type="evidence" value="ECO:0007669"/>
    <property type="project" value="TreeGrafter"/>
</dbReference>
<dbReference type="InterPro" id="IPR003711">
    <property type="entry name" value="CarD-like/TRCF_RID"/>
</dbReference>
<name>A0A6L2R578_9BACT</name>
<dbReference type="PANTHER" id="PTHR38447:SF1">
    <property type="entry name" value="RNA POLYMERASE-BINDING TRANSCRIPTION FACTOR CARD"/>
    <property type="match status" value="1"/>
</dbReference>
<dbReference type="Proteomes" id="UP000505077">
    <property type="component" value="Unassembled WGS sequence"/>
</dbReference>
<gene>
    <name evidence="2" type="primary">carD</name>
    <name evidence="2" type="ORF">ZNDK_0460</name>
</gene>
<feature type="domain" description="CarD-like/TRCF RNAP-interacting" evidence="1">
    <location>
        <begin position="1"/>
        <end position="114"/>
    </location>
</feature>
<dbReference type="EMBL" id="BLLL01000003">
    <property type="protein sequence ID" value="GFH62689.1"/>
    <property type="molecule type" value="Genomic_DNA"/>
</dbReference>
<accession>A0A6L2R578</accession>
<dbReference type="Pfam" id="PF21095">
    <property type="entry name" value="CarD_C"/>
    <property type="match status" value="1"/>
</dbReference>
<dbReference type="InterPro" id="IPR048792">
    <property type="entry name" value="CarD_C"/>
</dbReference>
<dbReference type="InterPro" id="IPR052531">
    <property type="entry name" value="CarD-like_regulator"/>
</dbReference>
<dbReference type="InterPro" id="IPR042215">
    <property type="entry name" value="CarD-like_C"/>
</dbReference>
<organism evidence="2 3">
    <name type="scientific">Candidatus Desulfovibrio kirbyi</name>
    <dbReference type="NCBI Taxonomy" id="2696086"/>
    <lineage>
        <taxon>Bacteria</taxon>
        <taxon>Pseudomonadati</taxon>
        <taxon>Thermodesulfobacteriota</taxon>
        <taxon>Desulfovibrionia</taxon>
        <taxon>Desulfovibrionales</taxon>
        <taxon>Desulfovibrionaceae</taxon>
        <taxon>Desulfovibrio</taxon>
    </lineage>
</organism>
<evidence type="ECO:0000313" key="2">
    <source>
        <dbReference type="EMBL" id="GFH62689.1"/>
    </source>
</evidence>
<dbReference type="Gene3D" id="2.40.10.170">
    <property type="match status" value="1"/>
</dbReference>
<evidence type="ECO:0000313" key="3">
    <source>
        <dbReference type="Proteomes" id="UP000505077"/>
    </source>
</evidence>